<protein>
    <recommendedName>
        <fullName evidence="5">Survival protein SurE-like phosphatase/nucleotidase domain-containing protein</fullName>
    </recommendedName>
</protein>
<organism evidence="6 7">
    <name type="scientific">Tetrapyrgos nigripes</name>
    <dbReference type="NCBI Taxonomy" id="182062"/>
    <lineage>
        <taxon>Eukaryota</taxon>
        <taxon>Fungi</taxon>
        <taxon>Dikarya</taxon>
        <taxon>Basidiomycota</taxon>
        <taxon>Agaricomycotina</taxon>
        <taxon>Agaricomycetes</taxon>
        <taxon>Agaricomycetidae</taxon>
        <taxon>Agaricales</taxon>
        <taxon>Marasmiineae</taxon>
        <taxon>Marasmiaceae</taxon>
        <taxon>Tetrapyrgos</taxon>
    </lineage>
</organism>
<keyword evidence="3" id="KW-0378">Hydrolase</keyword>
<dbReference type="Pfam" id="PF01975">
    <property type="entry name" value="SurE"/>
    <property type="match status" value="1"/>
</dbReference>
<dbReference type="SUPFAM" id="SSF64167">
    <property type="entry name" value="SurE-like"/>
    <property type="match status" value="1"/>
</dbReference>
<keyword evidence="7" id="KW-1185">Reference proteome</keyword>
<dbReference type="InterPro" id="IPR036523">
    <property type="entry name" value="SurE-like_sf"/>
</dbReference>
<accession>A0A8H5GAP4</accession>
<sequence length="301" mass="31833">MIFPLTALSAVVLASSALAERIVLANDDGWAVAMIRAQYEELSEAGHNVVLSCPAINLSGTGSSSFPPIRTLYECQFQTCPVFSPAEGFNASDPRINYVNSFPVDAARYGIRTLAPKFFGQPDLFVSGPNVGNNLAWLKTSGTIGAACEASRNGIPSIAISGSKDSLAQVSYTTLGSEPLSKNTLGARIYAALTIRFLDALLAGAKPILLPKVSLNINFPSIDGCLDVFDYKFVLSRVKEDASSVDVETCGRTSLPAEADVVAHRGCFASVSVFDATTKGDVDASTQKFVLDRLGGFLSCL</sequence>
<dbReference type="Gene3D" id="3.40.1210.10">
    <property type="entry name" value="Survival protein SurE-like phosphatase/nucleotidase"/>
    <property type="match status" value="1"/>
</dbReference>
<evidence type="ECO:0000256" key="4">
    <source>
        <dbReference type="SAM" id="SignalP"/>
    </source>
</evidence>
<dbReference type="OrthoDB" id="4018688at2759"/>
<dbReference type="GO" id="GO:0008252">
    <property type="term" value="F:nucleotidase activity"/>
    <property type="evidence" value="ECO:0007669"/>
    <property type="project" value="InterPro"/>
</dbReference>
<dbReference type="PANTHER" id="PTHR30457">
    <property type="entry name" value="5'-NUCLEOTIDASE SURE"/>
    <property type="match status" value="1"/>
</dbReference>
<comment type="similarity">
    <text evidence="1">Belongs to the SurE nucleotidase family.</text>
</comment>
<evidence type="ECO:0000256" key="1">
    <source>
        <dbReference type="ARBA" id="ARBA00011062"/>
    </source>
</evidence>
<dbReference type="InterPro" id="IPR030048">
    <property type="entry name" value="SurE"/>
</dbReference>
<dbReference type="Proteomes" id="UP000559256">
    <property type="component" value="Unassembled WGS sequence"/>
</dbReference>
<evidence type="ECO:0000256" key="3">
    <source>
        <dbReference type="ARBA" id="ARBA00022801"/>
    </source>
</evidence>
<feature type="signal peptide" evidence="4">
    <location>
        <begin position="1"/>
        <end position="19"/>
    </location>
</feature>
<evidence type="ECO:0000313" key="7">
    <source>
        <dbReference type="Proteomes" id="UP000559256"/>
    </source>
</evidence>
<dbReference type="PANTHER" id="PTHR30457:SF0">
    <property type="entry name" value="PHOSPHATASE, PUTATIVE (AFU_ORTHOLOGUE AFUA_4G01070)-RELATED"/>
    <property type="match status" value="1"/>
</dbReference>
<name>A0A8H5GAP4_9AGAR</name>
<dbReference type="InterPro" id="IPR002828">
    <property type="entry name" value="SurE-like_Pase/nucleotidase"/>
</dbReference>
<feature type="chain" id="PRO_5033987165" description="Survival protein SurE-like phosphatase/nucleotidase domain-containing protein" evidence="4">
    <location>
        <begin position="20"/>
        <end position="301"/>
    </location>
</feature>
<keyword evidence="2" id="KW-0479">Metal-binding</keyword>
<dbReference type="EMBL" id="JAACJM010000040">
    <property type="protein sequence ID" value="KAF5361467.1"/>
    <property type="molecule type" value="Genomic_DNA"/>
</dbReference>
<comment type="caution">
    <text evidence="6">The sequence shown here is derived from an EMBL/GenBank/DDBJ whole genome shotgun (WGS) entry which is preliminary data.</text>
</comment>
<proteinExistence type="inferred from homology"/>
<gene>
    <name evidence="6" type="ORF">D9758_006249</name>
</gene>
<dbReference type="GO" id="GO:0046872">
    <property type="term" value="F:metal ion binding"/>
    <property type="evidence" value="ECO:0007669"/>
    <property type="project" value="UniProtKB-KW"/>
</dbReference>
<feature type="domain" description="Survival protein SurE-like phosphatase/nucleotidase" evidence="5">
    <location>
        <begin position="22"/>
        <end position="222"/>
    </location>
</feature>
<evidence type="ECO:0000259" key="5">
    <source>
        <dbReference type="Pfam" id="PF01975"/>
    </source>
</evidence>
<evidence type="ECO:0000256" key="2">
    <source>
        <dbReference type="ARBA" id="ARBA00022723"/>
    </source>
</evidence>
<evidence type="ECO:0000313" key="6">
    <source>
        <dbReference type="EMBL" id="KAF5361467.1"/>
    </source>
</evidence>
<keyword evidence="4" id="KW-0732">Signal</keyword>
<dbReference type="AlphaFoldDB" id="A0A8H5GAP4"/>
<reference evidence="6 7" key="1">
    <citation type="journal article" date="2020" name="ISME J.">
        <title>Uncovering the hidden diversity of litter-decomposition mechanisms in mushroom-forming fungi.</title>
        <authorList>
            <person name="Floudas D."/>
            <person name="Bentzer J."/>
            <person name="Ahren D."/>
            <person name="Johansson T."/>
            <person name="Persson P."/>
            <person name="Tunlid A."/>
        </authorList>
    </citation>
    <scope>NUCLEOTIDE SEQUENCE [LARGE SCALE GENOMIC DNA]</scope>
    <source>
        <strain evidence="6 7">CBS 291.85</strain>
    </source>
</reference>